<dbReference type="PROSITE" id="PS50035">
    <property type="entry name" value="PLD"/>
    <property type="match status" value="1"/>
</dbReference>
<organism evidence="8 9">
    <name type="scientific">Clathrus columnatus</name>
    <dbReference type="NCBI Taxonomy" id="1419009"/>
    <lineage>
        <taxon>Eukaryota</taxon>
        <taxon>Fungi</taxon>
        <taxon>Dikarya</taxon>
        <taxon>Basidiomycota</taxon>
        <taxon>Agaricomycotina</taxon>
        <taxon>Agaricomycetes</taxon>
        <taxon>Phallomycetidae</taxon>
        <taxon>Phallales</taxon>
        <taxon>Clathraceae</taxon>
        <taxon>Clathrus</taxon>
    </lineage>
</organism>
<dbReference type="PANTHER" id="PTHR18896:SF186">
    <property type="entry name" value="PHOSPHOLIPASE D"/>
    <property type="match status" value="1"/>
</dbReference>
<dbReference type="Pfam" id="PF00614">
    <property type="entry name" value="PLDc"/>
    <property type="match status" value="1"/>
</dbReference>
<evidence type="ECO:0000256" key="3">
    <source>
        <dbReference type="ARBA" id="ARBA00022801"/>
    </source>
</evidence>
<keyword evidence="2" id="KW-0677">Repeat</keyword>
<evidence type="ECO:0000259" key="7">
    <source>
        <dbReference type="PROSITE" id="PS50035"/>
    </source>
</evidence>
<evidence type="ECO:0000256" key="4">
    <source>
        <dbReference type="ARBA" id="ARBA00022963"/>
    </source>
</evidence>
<feature type="compositionally biased region" description="Basic and acidic residues" evidence="6">
    <location>
        <begin position="582"/>
        <end position="591"/>
    </location>
</feature>
<feature type="domain" description="PLD phosphodiesterase" evidence="7">
    <location>
        <begin position="181"/>
        <end position="208"/>
    </location>
</feature>
<keyword evidence="9" id="KW-1185">Reference proteome</keyword>
<evidence type="ECO:0000313" key="9">
    <source>
        <dbReference type="Proteomes" id="UP001050691"/>
    </source>
</evidence>
<sequence>MSFFHKLEDAIRDAPETFRKGLEHAEATVEGLLEPNRRHNNPAEIRADHIRARINSSHRFVSFANIRANNFVKWHIDGNDFFYAVSELLDSAREVIMILDWWLTPELYLRRPPAYHENWRLDRLLLRKAKQGVKIYIVVYKEVTQTMNMSSHHTKAYLESLHENIAVMRHPDHIGSKDDVEFWSHHEKVVIVDNHRASIGGLDLCFGRWDTHNHPLADLHPTDFARTLFPGQDYNNARVLDFQHVDNYVSNQISIQDTTRMPWHDVHMTIVGPSVLDVVQHFVERWNEIKTRKMGKHFRQRFHCTRPEDELLDDEDESVYARPPHGTMTVQVVRSVSDWSHGVLTEKSIQNACMSRYVCSISNTQDSGPVKNTIAKALVERILRAAREGKKFHVVVVIPEVPAFSGDIVEESSIKTIMAAQWRTINRGGHSICEEISKAGFDPAHYIRFYHLRGYDRINNPNPSFISAVERQSGISLFQAQVAQARLWLGESYGHQDAQKSVQIKLAQPYTEIKEEDKREAKKEVEQVPLPGSEHEARNIVTAFEEAARRIRSDENVSDSVSQHMLTDTTSLAEEQWLGTPQEEKERRVFS</sequence>
<dbReference type="Proteomes" id="UP001050691">
    <property type="component" value="Unassembled WGS sequence"/>
</dbReference>
<proteinExistence type="predicted"/>
<gene>
    <name evidence="8" type="ORF">Clacol_008712</name>
</gene>
<dbReference type="EMBL" id="BPWL01000009">
    <property type="protein sequence ID" value="GJJ14448.1"/>
    <property type="molecule type" value="Genomic_DNA"/>
</dbReference>
<evidence type="ECO:0000313" key="8">
    <source>
        <dbReference type="EMBL" id="GJJ14448.1"/>
    </source>
</evidence>
<feature type="region of interest" description="Disordered" evidence="6">
    <location>
        <begin position="553"/>
        <end position="591"/>
    </location>
</feature>
<dbReference type="AlphaFoldDB" id="A0AAV5ALT8"/>
<keyword evidence="4" id="KW-0442">Lipid degradation</keyword>
<dbReference type="InterPro" id="IPR015679">
    <property type="entry name" value="PLipase_D_fam"/>
</dbReference>
<feature type="compositionally biased region" description="Polar residues" evidence="6">
    <location>
        <begin position="558"/>
        <end position="573"/>
    </location>
</feature>
<evidence type="ECO:0000256" key="6">
    <source>
        <dbReference type="SAM" id="MobiDB-lite"/>
    </source>
</evidence>
<keyword evidence="5" id="KW-0443">Lipid metabolism</keyword>
<name>A0AAV5ALT8_9AGAM</name>
<feature type="compositionally biased region" description="Basic and acidic residues" evidence="6">
    <location>
        <begin position="515"/>
        <end position="526"/>
    </location>
</feature>
<evidence type="ECO:0000256" key="5">
    <source>
        <dbReference type="ARBA" id="ARBA00023098"/>
    </source>
</evidence>
<evidence type="ECO:0000256" key="2">
    <source>
        <dbReference type="ARBA" id="ARBA00022737"/>
    </source>
</evidence>
<dbReference type="GO" id="GO:0004630">
    <property type="term" value="F:phospholipase D activity"/>
    <property type="evidence" value="ECO:0007669"/>
    <property type="project" value="UniProtKB-EC"/>
</dbReference>
<dbReference type="GO" id="GO:0009395">
    <property type="term" value="P:phospholipid catabolic process"/>
    <property type="evidence" value="ECO:0007669"/>
    <property type="project" value="TreeGrafter"/>
</dbReference>
<reference evidence="8" key="1">
    <citation type="submission" date="2021-10" db="EMBL/GenBank/DDBJ databases">
        <title>De novo Genome Assembly of Clathrus columnatus (Basidiomycota, Fungi) Using Illumina and Nanopore Sequence Data.</title>
        <authorList>
            <person name="Ogiso-Tanaka E."/>
            <person name="Itagaki H."/>
            <person name="Hosoya T."/>
            <person name="Hosaka K."/>
        </authorList>
    </citation>
    <scope>NUCLEOTIDE SEQUENCE</scope>
    <source>
        <strain evidence="8">MO-923</strain>
    </source>
</reference>
<dbReference type="CDD" id="cd09138">
    <property type="entry name" value="PLDc_vPLD1_2_yPLD_like_1"/>
    <property type="match status" value="1"/>
</dbReference>
<keyword evidence="3" id="KW-0378">Hydrolase</keyword>
<dbReference type="EC" id="3.1.4.4" evidence="1"/>
<comment type="caution">
    <text evidence="8">The sequence shown here is derived from an EMBL/GenBank/DDBJ whole genome shotgun (WGS) entry which is preliminary data.</text>
</comment>
<protein>
    <recommendedName>
        <fullName evidence="1">phospholipase D</fullName>
        <ecNumber evidence="1">3.1.4.4</ecNumber>
    </recommendedName>
</protein>
<accession>A0AAV5ALT8</accession>
<evidence type="ECO:0000256" key="1">
    <source>
        <dbReference type="ARBA" id="ARBA00012027"/>
    </source>
</evidence>
<dbReference type="SUPFAM" id="SSF56024">
    <property type="entry name" value="Phospholipase D/nuclease"/>
    <property type="match status" value="1"/>
</dbReference>
<dbReference type="Gene3D" id="3.30.870.10">
    <property type="entry name" value="Endonuclease Chain A"/>
    <property type="match status" value="1"/>
</dbReference>
<feature type="region of interest" description="Disordered" evidence="6">
    <location>
        <begin position="515"/>
        <end position="537"/>
    </location>
</feature>
<dbReference type="PANTHER" id="PTHR18896">
    <property type="entry name" value="PHOSPHOLIPASE D"/>
    <property type="match status" value="1"/>
</dbReference>
<dbReference type="InterPro" id="IPR001736">
    <property type="entry name" value="PLipase_D/transphosphatidylase"/>
</dbReference>
<dbReference type="SMART" id="SM00155">
    <property type="entry name" value="PLDc"/>
    <property type="match status" value="1"/>
</dbReference>